<evidence type="ECO:0000256" key="1">
    <source>
        <dbReference type="ARBA" id="ARBA00005189"/>
    </source>
</evidence>
<evidence type="ECO:0000256" key="2">
    <source>
        <dbReference type="ARBA" id="ARBA00022679"/>
    </source>
</evidence>
<dbReference type="GO" id="GO:0003841">
    <property type="term" value="F:1-acylglycerol-3-phosphate O-acyltransferase activity"/>
    <property type="evidence" value="ECO:0007669"/>
    <property type="project" value="TreeGrafter"/>
</dbReference>
<evidence type="ECO:0000259" key="4">
    <source>
        <dbReference type="SMART" id="SM00563"/>
    </source>
</evidence>
<evidence type="ECO:0000256" key="3">
    <source>
        <dbReference type="ARBA" id="ARBA00023315"/>
    </source>
</evidence>
<accession>A0A0R2PUE2</accession>
<dbReference type="SMART" id="SM00563">
    <property type="entry name" value="PlsC"/>
    <property type="match status" value="1"/>
</dbReference>
<dbReference type="InterPro" id="IPR002123">
    <property type="entry name" value="Plipid/glycerol_acylTrfase"/>
</dbReference>
<keyword evidence="3 5" id="KW-0012">Acyltransferase</keyword>
<dbReference type="AlphaFoldDB" id="A0A0R2PUE2"/>
<protein>
    <submittedName>
        <fullName evidence="5">Glycerol acyltransferase</fullName>
    </submittedName>
</protein>
<feature type="domain" description="Phospholipid/glycerol acyltransferase" evidence="4">
    <location>
        <begin position="37"/>
        <end position="152"/>
    </location>
</feature>
<dbReference type="GO" id="GO:0006654">
    <property type="term" value="P:phosphatidic acid biosynthetic process"/>
    <property type="evidence" value="ECO:0007669"/>
    <property type="project" value="TreeGrafter"/>
</dbReference>
<proteinExistence type="predicted"/>
<gene>
    <name evidence="5" type="ORF">ABR63_05700</name>
</gene>
<evidence type="ECO:0000313" key="6">
    <source>
        <dbReference type="Proteomes" id="UP000050874"/>
    </source>
</evidence>
<dbReference type="CDD" id="cd07989">
    <property type="entry name" value="LPLAT_AGPAT-like"/>
    <property type="match status" value="1"/>
</dbReference>
<reference evidence="6" key="1">
    <citation type="submission" date="2015-10" db="EMBL/GenBank/DDBJ databases">
        <title>Metagenome-Assembled Genomes uncover a global brackish microbiome.</title>
        <authorList>
            <person name="Hugerth L.W."/>
            <person name="Larsson J."/>
            <person name="Alneberg J."/>
            <person name="Lindh M.V."/>
            <person name="Legrand C."/>
            <person name="Pinhassi J."/>
            <person name="Andersson A."/>
        </authorList>
    </citation>
    <scope>NUCLEOTIDE SEQUENCE [LARGE SCALE GENOMIC DNA]</scope>
</reference>
<name>A0A0R2PUE2_9GAMM</name>
<sequence length="199" mass="22444">MQKISRFWVLNILRLLKTLCDISWTVEGLHHLQDKPFVMMSNHQGPWESLFLQTLILPTSSVIKKEILYIPFFGWAISRLGPISINRKKKNTSLKRVVAVGAERIREGYVVLLFPEGTRRAPEKGIGRFMNSGGVLAANENVPVIPICHNSGKYWRNHSLAKKSGNISIIIGPPIQGSDSKAITQQAQKWVAETYNKIN</sequence>
<keyword evidence="2 5" id="KW-0808">Transferase</keyword>
<dbReference type="Pfam" id="PF01553">
    <property type="entry name" value="Acyltransferase"/>
    <property type="match status" value="1"/>
</dbReference>
<dbReference type="SUPFAM" id="SSF69593">
    <property type="entry name" value="Glycerol-3-phosphate (1)-acyltransferase"/>
    <property type="match status" value="1"/>
</dbReference>
<dbReference type="PANTHER" id="PTHR10434:SF40">
    <property type="entry name" value="1-ACYL-SN-GLYCEROL-3-PHOSPHATE ACYLTRANSFERASE"/>
    <property type="match status" value="1"/>
</dbReference>
<dbReference type="Proteomes" id="UP000050874">
    <property type="component" value="Unassembled WGS sequence"/>
</dbReference>
<dbReference type="EMBL" id="LIAV01000084">
    <property type="protein sequence ID" value="KRO40624.1"/>
    <property type="molecule type" value="Genomic_DNA"/>
</dbReference>
<evidence type="ECO:0000313" key="5">
    <source>
        <dbReference type="EMBL" id="KRO40624.1"/>
    </source>
</evidence>
<comment type="caution">
    <text evidence="5">The sequence shown here is derived from an EMBL/GenBank/DDBJ whole genome shotgun (WGS) entry which is preliminary data.</text>
</comment>
<comment type="pathway">
    <text evidence="1">Lipid metabolism.</text>
</comment>
<dbReference type="PANTHER" id="PTHR10434">
    <property type="entry name" value="1-ACYL-SN-GLYCEROL-3-PHOSPHATE ACYLTRANSFERASE"/>
    <property type="match status" value="1"/>
</dbReference>
<organism evidence="5 6">
    <name type="scientific">SAR86 cluster bacterium BACL1 MAG-120920-bin57</name>
    <dbReference type="NCBI Taxonomy" id="1655571"/>
    <lineage>
        <taxon>Bacteria</taxon>
        <taxon>Pseudomonadati</taxon>
        <taxon>Pseudomonadota</taxon>
        <taxon>Gammaproteobacteria</taxon>
        <taxon>SAR86 cluster</taxon>
    </lineage>
</organism>